<keyword evidence="2" id="KW-1133">Transmembrane helix</keyword>
<evidence type="ECO:0000256" key="2">
    <source>
        <dbReference type="SAM" id="Phobius"/>
    </source>
</evidence>
<protein>
    <submittedName>
        <fullName evidence="3 4">Cytochrome P450</fullName>
    </submittedName>
</protein>
<dbReference type="Gramene" id="mRNA:HanXRQr2_Chr13g0577521">
    <property type="protein sequence ID" value="mRNA:HanXRQr2_Chr13g0577521"/>
    <property type="gene ID" value="HanXRQr2_Chr13g0577521"/>
</dbReference>
<dbReference type="EMBL" id="CM007902">
    <property type="protein sequence ID" value="OTG00764.1"/>
    <property type="molecule type" value="Genomic_DNA"/>
</dbReference>
<keyword evidence="5" id="KW-1185">Reference proteome</keyword>
<dbReference type="GO" id="GO:0020037">
    <property type="term" value="F:heme binding"/>
    <property type="evidence" value="ECO:0007669"/>
    <property type="project" value="InterPro"/>
</dbReference>
<dbReference type="InParanoid" id="A0A251SPU7"/>
<dbReference type="OMA" id="INPITHY"/>
<reference evidence="4" key="2">
    <citation type="submission" date="2017-02" db="EMBL/GenBank/DDBJ databases">
        <title>Sunflower complete genome.</title>
        <authorList>
            <person name="Langlade N."/>
            <person name="Munos S."/>
        </authorList>
    </citation>
    <scope>NUCLEOTIDE SEQUENCE [LARGE SCALE GENOMIC DNA]</scope>
    <source>
        <tissue evidence="4">Leaves</tissue>
    </source>
</reference>
<dbReference type="InterPro" id="IPR002401">
    <property type="entry name" value="Cyt_P450_E_grp-I"/>
</dbReference>
<dbReference type="PRINTS" id="PR00463">
    <property type="entry name" value="EP450I"/>
</dbReference>
<evidence type="ECO:0000313" key="3">
    <source>
        <dbReference type="EMBL" id="KAF5772485.1"/>
    </source>
</evidence>
<evidence type="ECO:0000313" key="4">
    <source>
        <dbReference type="EMBL" id="OTG00764.1"/>
    </source>
</evidence>
<dbReference type="EMBL" id="MNCJ02000328">
    <property type="protein sequence ID" value="KAF5772485.1"/>
    <property type="molecule type" value="Genomic_DNA"/>
</dbReference>
<dbReference type="GO" id="GO:0005506">
    <property type="term" value="F:iron ion binding"/>
    <property type="evidence" value="ECO:0007669"/>
    <property type="project" value="InterPro"/>
</dbReference>
<dbReference type="Pfam" id="PF00067">
    <property type="entry name" value="p450"/>
    <property type="match status" value="1"/>
</dbReference>
<keyword evidence="1" id="KW-0560">Oxidoreductase</keyword>
<dbReference type="PRINTS" id="PR00385">
    <property type="entry name" value="P450"/>
</dbReference>
<dbReference type="InterPro" id="IPR036396">
    <property type="entry name" value="Cyt_P450_sf"/>
</dbReference>
<dbReference type="Gene3D" id="1.10.630.10">
    <property type="entry name" value="Cytochrome P450"/>
    <property type="match status" value="1"/>
</dbReference>
<keyword evidence="2" id="KW-0812">Transmembrane</keyword>
<evidence type="ECO:0000256" key="1">
    <source>
        <dbReference type="ARBA" id="ARBA00023002"/>
    </source>
</evidence>
<dbReference type="PANTHER" id="PTHR47951">
    <property type="entry name" value="OS08G0547900 PROTEIN"/>
    <property type="match status" value="1"/>
</dbReference>
<dbReference type="Proteomes" id="UP000215914">
    <property type="component" value="Chromosome 13"/>
</dbReference>
<dbReference type="STRING" id="4232.A0A251SPU7"/>
<dbReference type="PANTHER" id="PTHR47951:SF3">
    <property type="entry name" value="CYTOCHROME P450, FAMILY 706, SUBFAMILY A, POLYPEPTIDE 4"/>
    <property type="match status" value="1"/>
</dbReference>
<reference evidence="3" key="3">
    <citation type="submission" date="2020-06" db="EMBL/GenBank/DDBJ databases">
        <title>Helianthus annuus Genome sequencing and assembly Release 2.</title>
        <authorList>
            <person name="Gouzy J."/>
            <person name="Langlade N."/>
            <person name="Munos S."/>
        </authorList>
    </citation>
    <scope>NUCLEOTIDE SEQUENCE</scope>
    <source>
        <tissue evidence="3">Leaves</tissue>
    </source>
</reference>
<dbReference type="GO" id="GO:0016705">
    <property type="term" value="F:oxidoreductase activity, acting on paired donors, with incorporation or reduction of molecular oxygen"/>
    <property type="evidence" value="ECO:0007669"/>
    <property type="project" value="InterPro"/>
</dbReference>
<sequence length="389" mass="43489">MVALLKLSFREEVDLVVLVLAAVFSILWLIWKLKSNNGGTNPSLPPGPRGLPIVGNLLSLDTELHSQFANLAKTYGPIMTLWLGKKVTIVISSPVLAREVLKVHDTIFANRDITAASKVSSYGGNDIVWLPYGDEWRVLRKILVSQMLTKETLDSFYYIRRKEIRNNIKHVYNMQVGSPVNIGDLMFLTIMNVVMGMIWGGTKDGIGFGVEFRNVINEVTRLMAAPNLSDFYPGLAWLDVQGIEKSMKVAMKKIDEIFDRIIDERRKIDCAENKDFLQFLLQLKDDGESKTSITITHIKGLLLDMIIGGTNTTSSTLEFALAHMIDSPEILNKAHQELDEIVGKGNIVEESHIKNLPYMHAIMKEVLRLHPSVPLLLPHSPSESCVIGG</sequence>
<dbReference type="AlphaFoldDB" id="A0A251SPU7"/>
<dbReference type="InterPro" id="IPR001128">
    <property type="entry name" value="Cyt_P450"/>
</dbReference>
<dbReference type="GO" id="GO:0004497">
    <property type="term" value="F:monooxygenase activity"/>
    <property type="evidence" value="ECO:0007669"/>
    <property type="project" value="InterPro"/>
</dbReference>
<gene>
    <name evidence="4" type="ORF">HannXRQ_Chr13g0394671</name>
    <name evidence="3" type="ORF">HanXRQr2_Chr13g0577521</name>
</gene>
<keyword evidence="2" id="KW-0472">Membrane</keyword>
<proteinExistence type="predicted"/>
<dbReference type="SUPFAM" id="SSF48264">
    <property type="entry name" value="Cytochrome P450"/>
    <property type="match status" value="1"/>
</dbReference>
<organism evidence="4 5">
    <name type="scientific">Helianthus annuus</name>
    <name type="common">Common sunflower</name>
    <dbReference type="NCBI Taxonomy" id="4232"/>
    <lineage>
        <taxon>Eukaryota</taxon>
        <taxon>Viridiplantae</taxon>
        <taxon>Streptophyta</taxon>
        <taxon>Embryophyta</taxon>
        <taxon>Tracheophyta</taxon>
        <taxon>Spermatophyta</taxon>
        <taxon>Magnoliopsida</taxon>
        <taxon>eudicotyledons</taxon>
        <taxon>Gunneridae</taxon>
        <taxon>Pentapetalae</taxon>
        <taxon>asterids</taxon>
        <taxon>campanulids</taxon>
        <taxon>Asterales</taxon>
        <taxon>Asteraceae</taxon>
        <taxon>Asteroideae</taxon>
        <taxon>Heliantheae alliance</taxon>
        <taxon>Heliantheae</taxon>
        <taxon>Helianthus</taxon>
    </lineage>
</organism>
<feature type="transmembrane region" description="Helical" evidence="2">
    <location>
        <begin position="12"/>
        <end position="31"/>
    </location>
</feature>
<accession>A0A251SPU7</accession>
<name>A0A251SPU7_HELAN</name>
<reference evidence="3 5" key="1">
    <citation type="journal article" date="2017" name="Nature">
        <title>The sunflower genome provides insights into oil metabolism, flowering and Asterid evolution.</title>
        <authorList>
            <person name="Badouin H."/>
            <person name="Gouzy J."/>
            <person name="Grassa C.J."/>
            <person name="Murat F."/>
            <person name="Staton S.E."/>
            <person name="Cottret L."/>
            <person name="Lelandais-Briere C."/>
            <person name="Owens G.L."/>
            <person name="Carrere S."/>
            <person name="Mayjonade B."/>
            <person name="Legrand L."/>
            <person name="Gill N."/>
            <person name="Kane N.C."/>
            <person name="Bowers J.E."/>
            <person name="Hubner S."/>
            <person name="Bellec A."/>
            <person name="Berard A."/>
            <person name="Berges H."/>
            <person name="Blanchet N."/>
            <person name="Boniface M.C."/>
            <person name="Brunel D."/>
            <person name="Catrice O."/>
            <person name="Chaidir N."/>
            <person name="Claudel C."/>
            <person name="Donnadieu C."/>
            <person name="Faraut T."/>
            <person name="Fievet G."/>
            <person name="Helmstetter N."/>
            <person name="King M."/>
            <person name="Knapp S.J."/>
            <person name="Lai Z."/>
            <person name="Le Paslier M.C."/>
            <person name="Lippi Y."/>
            <person name="Lorenzon L."/>
            <person name="Mandel J.R."/>
            <person name="Marage G."/>
            <person name="Marchand G."/>
            <person name="Marquand E."/>
            <person name="Bret-Mestries E."/>
            <person name="Morien E."/>
            <person name="Nambeesan S."/>
            <person name="Nguyen T."/>
            <person name="Pegot-Espagnet P."/>
            <person name="Pouilly N."/>
            <person name="Raftis F."/>
            <person name="Sallet E."/>
            <person name="Schiex T."/>
            <person name="Thomas J."/>
            <person name="Vandecasteele C."/>
            <person name="Vares D."/>
            <person name="Vear F."/>
            <person name="Vautrin S."/>
            <person name="Crespi M."/>
            <person name="Mangin B."/>
            <person name="Burke J.M."/>
            <person name="Salse J."/>
            <person name="Munos S."/>
            <person name="Vincourt P."/>
            <person name="Rieseberg L.H."/>
            <person name="Langlade N.B."/>
        </authorList>
    </citation>
    <scope>NUCLEOTIDE SEQUENCE [LARGE SCALE GENOMIC DNA]</scope>
    <source>
        <strain evidence="5">cv. SF193</strain>
        <tissue evidence="3">Leaves</tissue>
    </source>
</reference>
<evidence type="ECO:0000313" key="5">
    <source>
        <dbReference type="Proteomes" id="UP000215914"/>
    </source>
</evidence>